<dbReference type="PANTHER" id="PTHR12198">
    <property type="entry name" value="HOMEOBOX PROTEIN PROSPERO/PROX-1/CEH-26"/>
    <property type="match status" value="1"/>
</dbReference>
<name>A0ABM1KQX0_GEKJA</name>
<dbReference type="InterPro" id="IPR039350">
    <property type="entry name" value="Prospero_homeodomain"/>
</dbReference>
<evidence type="ECO:0000256" key="1">
    <source>
        <dbReference type="ARBA" id="ARBA00004123"/>
    </source>
</evidence>
<dbReference type="InterPro" id="IPR023082">
    <property type="entry name" value="Homeo_prospero_dom"/>
</dbReference>
<evidence type="ECO:0000313" key="10">
    <source>
        <dbReference type="Proteomes" id="UP000694871"/>
    </source>
</evidence>
<evidence type="ECO:0000256" key="3">
    <source>
        <dbReference type="ARBA" id="ARBA00023125"/>
    </source>
</evidence>
<feature type="compositionally biased region" description="Basic and acidic residues" evidence="7">
    <location>
        <begin position="169"/>
        <end position="182"/>
    </location>
</feature>
<dbReference type="InterPro" id="IPR037131">
    <property type="entry name" value="Homeo_prospero_dom_sf"/>
</dbReference>
<evidence type="ECO:0000259" key="9">
    <source>
        <dbReference type="PROSITE" id="PS51818"/>
    </source>
</evidence>
<keyword evidence="2" id="KW-0805">Transcription regulation</keyword>
<evidence type="ECO:0000256" key="6">
    <source>
        <dbReference type="ARBA" id="ARBA00023242"/>
    </source>
</evidence>
<keyword evidence="8" id="KW-0472">Membrane</keyword>
<keyword evidence="6" id="KW-0539">Nucleus</keyword>
<keyword evidence="8" id="KW-1133">Transmembrane helix</keyword>
<dbReference type="SUPFAM" id="SSF46689">
    <property type="entry name" value="Homeodomain-like"/>
    <property type="match status" value="1"/>
</dbReference>
<proteinExistence type="predicted"/>
<evidence type="ECO:0000313" key="11">
    <source>
        <dbReference type="RefSeq" id="XP_015276107.1"/>
    </source>
</evidence>
<dbReference type="InterPro" id="IPR009057">
    <property type="entry name" value="Homeodomain-like_sf"/>
</dbReference>
<dbReference type="GO" id="GO:0003677">
    <property type="term" value="F:DNA binding"/>
    <property type="evidence" value="ECO:0007669"/>
    <property type="project" value="UniProtKB-KW"/>
</dbReference>
<reference evidence="11" key="1">
    <citation type="submission" date="2025-08" db="UniProtKB">
        <authorList>
            <consortium name="RefSeq"/>
        </authorList>
    </citation>
    <scope>IDENTIFICATION</scope>
</reference>
<evidence type="ECO:0000256" key="5">
    <source>
        <dbReference type="ARBA" id="ARBA00023163"/>
    </source>
</evidence>
<gene>
    <name evidence="11" type="primary">PROX2</name>
</gene>
<dbReference type="Proteomes" id="UP000694871">
    <property type="component" value="Unplaced"/>
</dbReference>
<feature type="region of interest" description="Disordered" evidence="7">
    <location>
        <begin position="161"/>
        <end position="205"/>
    </location>
</feature>
<dbReference type="GeneID" id="107118317"/>
<feature type="transmembrane region" description="Helical" evidence="8">
    <location>
        <begin position="7"/>
        <end position="28"/>
    </location>
</feature>
<dbReference type="RefSeq" id="XP_015276107.1">
    <property type="nucleotide sequence ID" value="XM_015420621.1"/>
</dbReference>
<keyword evidence="4 11" id="KW-0371">Homeobox</keyword>
<accession>A0ABM1KQX0</accession>
<dbReference type="Gene3D" id="1.10.10.500">
    <property type="entry name" value="Homeo-prospero domain"/>
    <property type="match status" value="1"/>
</dbReference>
<evidence type="ECO:0000256" key="2">
    <source>
        <dbReference type="ARBA" id="ARBA00023015"/>
    </source>
</evidence>
<keyword evidence="3 11" id="KW-0238">DNA-binding</keyword>
<evidence type="ECO:0000256" key="7">
    <source>
        <dbReference type="SAM" id="MobiDB-lite"/>
    </source>
</evidence>
<keyword evidence="5" id="KW-0804">Transcription</keyword>
<keyword evidence="10" id="KW-1185">Reference proteome</keyword>
<sequence length="672" mass="75743">MSHDPELYSYCNLITQIVFTILLGSGIFKEEKDMYRNNVSDPYNYNPISGPVDGQKGEPCIERDNFFPPASYYASVISHLLSQPEASRELDPTFLLPSSQKKELLFQSGRNSTFSKEASTLRQLPLYGVSNSSQFCNEHLQAKRARVENIIQGMSIMPNSVVPGTFGESDEHHIEKEKNYRENKRKQKVPHQQSPHETPLARPGRSSIQADEYLQLKKQLHVLHHQLKQLGKKFLQPCEFSDSSQSQGSMEKTIYLLQEKLGQCLDDSTQAIVSDHDQHQSRLWRIIPKMEGTKLSEKEAEMMDSSIPTSEDSTLSEILKHELIQVVTQAVDSVLKKVLPNSPGLPSQLCNAPPVTVSSTGKEFSCAGEKISRRWLPKFSSYKGATSRITENPPGFPSYPISSKMERKSQVNCPLIMTSEVQGNGILSQMLLCSQNGHWGSPPPRMGSSPESLEVPWQPIKLKSSVMRHQRYPGSLKSTEIGSLASLAASKEEFSEMCAAVDEIAFPSAHIQEALTPGHLRKAKLMFFFTRYPTSSLLKAYFLDVQFTRCITSQLIKWFSNFREFYYIQMEKFARQALLDGVTDPDDLVISRDSELFRTLNTHYNKGNDFEVPDGFLHVASLTLQEFFGAIKGGKDLDPSWKKPIYKIISKLDSKIPDTFKSSSCLQEAIQA</sequence>
<evidence type="ECO:0000256" key="4">
    <source>
        <dbReference type="ARBA" id="ARBA00023155"/>
    </source>
</evidence>
<protein>
    <submittedName>
        <fullName evidence="11">Prospero homeobox protein 2</fullName>
    </submittedName>
</protein>
<evidence type="ECO:0000256" key="8">
    <source>
        <dbReference type="SAM" id="Phobius"/>
    </source>
</evidence>
<feature type="domain" description="Prospero" evidence="9">
    <location>
        <begin position="512"/>
        <end position="670"/>
    </location>
</feature>
<dbReference type="PROSITE" id="PS51818">
    <property type="entry name" value="HOMEO_PROSPERO"/>
    <property type="match status" value="1"/>
</dbReference>
<organism evidence="10 11">
    <name type="scientific">Gekko japonicus</name>
    <name type="common">Schlegel's Japanese gecko</name>
    <dbReference type="NCBI Taxonomy" id="146911"/>
    <lineage>
        <taxon>Eukaryota</taxon>
        <taxon>Metazoa</taxon>
        <taxon>Chordata</taxon>
        <taxon>Craniata</taxon>
        <taxon>Vertebrata</taxon>
        <taxon>Euteleostomi</taxon>
        <taxon>Lepidosauria</taxon>
        <taxon>Squamata</taxon>
        <taxon>Bifurcata</taxon>
        <taxon>Gekkota</taxon>
        <taxon>Gekkonidae</taxon>
        <taxon>Gekkoninae</taxon>
        <taxon>Gekko</taxon>
    </lineage>
</organism>
<keyword evidence="8" id="KW-0812">Transmembrane</keyword>
<comment type="subcellular location">
    <subcellularLocation>
        <location evidence="1">Nucleus</location>
    </subcellularLocation>
</comment>
<dbReference type="Pfam" id="PF05044">
    <property type="entry name" value="HPD"/>
    <property type="match status" value="1"/>
</dbReference>
<dbReference type="PANTHER" id="PTHR12198:SF5">
    <property type="entry name" value="PROSPERO HOMEOBOX PROTEIN 2"/>
    <property type="match status" value="1"/>
</dbReference>